<protein>
    <submittedName>
        <fullName evidence="2">Uncharacterized protein</fullName>
    </submittedName>
</protein>
<name>A0AAV6QE35_SOLSE</name>
<accession>A0AAV6QE35</accession>
<feature type="region of interest" description="Disordered" evidence="1">
    <location>
        <begin position="22"/>
        <end position="51"/>
    </location>
</feature>
<comment type="caution">
    <text evidence="2">The sequence shown here is derived from an EMBL/GenBank/DDBJ whole genome shotgun (WGS) entry which is preliminary data.</text>
</comment>
<dbReference type="AlphaFoldDB" id="A0AAV6QE35"/>
<gene>
    <name evidence="2" type="ORF">JOB18_013500</name>
</gene>
<evidence type="ECO:0000313" key="2">
    <source>
        <dbReference type="EMBL" id="KAG7489499.1"/>
    </source>
</evidence>
<keyword evidence="3" id="KW-1185">Reference proteome</keyword>
<dbReference type="EMBL" id="JAGKHQ010000017">
    <property type="protein sequence ID" value="KAG7489499.1"/>
    <property type="molecule type" value="Genomic_DNA"/>
</dbReference>
<evidence type="ECO:0000256" key="1">
    <source>
        <dbReference type="SAM" id="MobiDB-lite"/>
    </source>
</evidence>
<proteinExistence type="predicted"/>
<reference evidence="2 3" key="1">
    <citation type="journal article" date="2021" name="Sci. Rep.">
        <title>Chromosome anchoring in Senegalese sole (Solea senegalensis) reveals sex-associated markers and genome rearrangements in flatfish.</title>
        <authorList>
            <person name="Guerrero-Cozar I."/>
            <person name="Gomez-Garrido J."/>
            <person name="Berbel C."/>
            <person name="Martinez-Blanch J.F."/>
            <person name="Alioto T."/>
            <person name="Claros M.G."/>
            <person name="Gagnaire P.A."/>
            <person name="Manchado M."/>
        </authorList>
    </citation>
    <scope>NUCLEOTIDE SEQUENCE [LARGE SCALE GENOMIC DNA]</scope>
    <source>
        <strain evidence="2">Sse05_10M</strain>
    </source>
</reference>
<dbReference type="Proteomes" id="UP000693946">
    <property type="component" value="Linkage Group LG5"/>
</dbReference>
<organism evidence="2 3">
    <name type="scientific">Solea senegalensis</name>
    <name type="common">Senegalese sole</name>
    <dbReference type="NCBI Taxonomy" id="28829"/>
    <lineage>
        <taxon>Eukaryota</taxon>
        <taxon>Metazoa</taxon>
        <taxon>Chordata</taxon>
        <taxon>Craniata</taxon>
        <taxon>Vertebrata</taxon>
        <taxon>Euteleostomi</taxon>
        <taxon>Actinopterygii</taxon>
        <taxon>Neopterygii</taxon>
        <taxon>Teleostei</taxon>
        <taxon>Neoteleostei</taxon>
        <taxon>Acanthomorphata</taxon>
        <taxon>Carangaria</taxon>
        <taxon>Pleuronectiformes</taxon>
        <taxon>Pleuronectoidei</taxon>
        <taxon>Soleidae</taxon>
        <taxon>Solea</taxon>
    </lineage>
</organism>
<sequence>MERRCLTELGLSWCCRVKLPGEAERNGTGADRTQPQPNGPLYDELLTARQG</sequence>
<evidence type="ECO:0000313" key="3">
    <source>
        <dbReference type="Proteomes" id="UP000693946"/>
    </source>
</evidence>